<evidence type="ECO:0000313" key="1">
    <source>
        <dbReference type="EMBL" id="AEP08912.1"/>
    </source>
</evidence>
<evidence type="ECO:0000313" key="2">
    <source>
        <dbReference type="Proteomes" id="UP000009286"/>
    </source>
</evidence>
<dbReference type="HOGENOM" id="CLU_3272722_0_0_5"/>
<dbReference type="KEGG" id="mai:MICA_575"/>
<dbReference type="Proteomes" id="UP000009286">
    <property type="component" value="Chromosome"/>
</dbReference>
<dbReference type="AlphaFoldDB" id="G2KMY0"/>
<reference evidence="1 2" key="1">
    <citation type="journal article" date="2011" name="BMC Genomics">
        <title>Genomic insights into an obligate epibiotic bacterial predator: Micavibrio aeruginosavorus ARL-13.</title>
        <authorList>
            <person name="Wang Z."/>
            <person name="Kadouri D."/>
            <person name="Wu M."/>
        </authorList>
    </citation>
    <scope>NUCLEOTIDE SEQUENCE [LARGE SCALE GENOMIC DNA]</scope>
    <source>
        <strain evidence="1 2">ARL-13</strain>
    </source>
</reference>
<protein>
    <submittedName>
        <fullName evidence="1">Uncharacterized protein</fullName>
    </submittedName>
</protein>
<proteinExistence type="predicted"/>
<sequence length="41" mass="4610">MARDFLAIANYLDSISHRTDWSGWVGTIANEIREMARDIGG</sequence>
<accession>G2KMY0</accession>
<keyword evidence="2" id="KW-1185">Reference proteome</keyword>
<name>G2KMY0_MICAA</name>
<gene>
    <name evidence="1" type="ordered locus">MICA_575</name>
</gene>
<dbReference type="EMBL" id="CP002382">
    <property type="protein sequence ID" value="AEP08912.1"/>
    <property type="molecule type" value="Genomic_DNA"/>
</dbReference>
<organism evidence="1 2">
    <name type="scientific">Micavibrio aeruginosavorus (strain ARL-13)</name>
    <dbReference type="NCBI Taxonomy" id="856793"/>
    <lineage>
        <taxon>Bacteria</taxon>
        <taxon>Pseudomonadati</taxon>
        <taxon>Bdellovibrionota</taxon>
        <taxon>Bdellovibrionia</taxon>
        <taxon>Bdellovibrionales</taxon>
        <taxon>Pseudobdellovibrionaceae</taxon>
        <taxon>Micavibrio</taxon>
    </lineage>
</organism>